<dbReference type="SUPFAM" id="SSF51905">
    <property type="entry name" value="FAD/NAD(P)-binding domain"/>
    <property type="match status" value="1"/>
</dbReference>
<organism evidence="1">
    <name type="scientific">Serratia fonticola</name>
    <dbReference type="NCBI Taxonomy" id="47917"/>
    <lineage>
        <taxon>Bacteria</taxon>
        <taxon>Pseudomonadati</taxon>
        <taxon>Pseudomonadota</taxon>
        <taxon>Gammaproteobacteria</taxon>
        <taxon>Enterobacterales</taxon>
        <taxon>Yersiniaceae</taxon>
        <taxon>Serratia</taxon>
    </lineage>
</organism>
<dbReference type="InterPro" id="IPR036188">
    <property type="entry name" value="FAD/NAD-bd_sf"/>
</dbReference>
<dbReference type="AlphaFoldDB" id="A0A4U9U8N4"/>
<proteinExistence type="predicted"/>
<accession>A0A4U9U8N4</accession>
<protein>
    <submittedName>
        <fullName evidence="1">Anaerobic glycerol-3-phosphate dehydrogenase subunit A</fullName>
        <ecNumber evidence="1">1.1.5.3</ecNumber>
    </submittedName>
</protein>
<name>A0A4U9U8N4_SERFO</name>
<gene>
    <name evidence="1" type="primary">glpA_2</name>
    <name evidence="1" type="ORF">NCTC12965_02188</name>
</gene>
<dbReference type="Gene3D" id="3.50.50.60">
    <property type="entry name" value="FAD/NAD(P)-binding domain"/>
    <property type="match status" value="1"/>
</dbReference>
<sequence>MGAQILTYHQVTGLLRTGDRVTGVRVFDHKAAQQYDIHAQVVVNAAGTLGPANC</sequence>
<evidence type="ECO:0000313" key="1">
    <source>
        <dbReference type="EMBL" id="VTR25534.1"/>
    </source>
</evidence>
<dbReference type="GO" id="GO:0004368">
    <property type="term" value="F:glycerol-3-phosphate dehydrogenase (quinone) activity"/>
    <property type="evidence" value="ECO:0007669"/>
    <property type="project" value="UniProtKB-EC"/>
</dbReference>
<keyword evidence="1" id="KW-0560">Oxidoreductase</keyword>
<dbReference type="EC" id="1.1.5.3" evidence="1"/>
<reference evidence="1" key="1">
    <citation type="submission" date="2019-05" db="EMBL/GenBank/DDBJ databases">
        <authorList>
            <consortium name="Pathogen Informatics"/>
        </authorList>
    </citation>
    <scope>NUCLEOTIDE SEQUENCE [LARGE SCALE GENOMIC DNA]</scope>
    <source>
        <strain evidence="1">NCTC12965</strain>
    </source>
</reference>
<dbReference type="EMBL" id="CABEEZ010000040">
    <property type="protein sequence ID" value="VTR25534.1"/>
    <property type="molecule type" value="Genomic_DNA"/>
</dbReference>